<evidence type="ECO:0000313" key="1">
    <source>
        <dbReference type="EMBL" id="OYR32261.1"/>
    </source>
</evidence>
<reference evidence="1 2" key="1">
    <citation type="submission" date="2017-07" db="EMBL/GenBank/DDBJ databases">
        <title>Draft genome of Ochrobactrum lupini type strain LUP21.</title>
        <authorList>
            <person name="Krzyzanowska D.M."/>
            <person name="Jafra S."/>
        </authorList>
    </citation>
    <scope>NUCLEOTIDE SEQUENCE [LARGE SCALE GENOMIC DNA]</scope>
    <source>
        <strain evidence="1 2">LUP21</strain>
    </source>
</reference>
<gene>
    <name evidence="1" type="ORF">CES86_0225</name>
</gene>
<accession>A0A256H0E0</accession>
<comment type="caution">
    <text evidence="1">The sequence shown here is derived from an EMBL/GenBank/DDBJ whole genome shotgun (WGS) entry which is preliminary data.</text>
</comment>
<name>A0A256H0E0_9HYPH</name>
<sequence>METTCYSLSYRIQAGLVQPLMLASPRCRLKGARLPMHVCDADRKQL</sequence>
<dbReference type="EMBL" id="NNRN01000030">
    <property type="protein sequence ID" value="OYR32261.1"/>
    <property type="molecule type" value="Genomic_DNA"/>
</dbReference>
<dbReference type="Proteomes" id="UP000216363">
    <property type="component" value="Unassembled WGS sequence"/>
</dbReference>
<protein>
    <submittedName>
        <fullName evidence="1">Uncharacterized protein</fullName>
    </submittedName>
</protein>
<organism evidence="1 2">
    <name type="scientific">Brucella lupini</name>
    <dbReference type="NCBI Taxonomy" id="255457"/>
    <lineage>
        <taxon>Bacteria</taxon>
        <taxon>Pseudomonadati</taxon>
        <taxon>Pseudomonadota</taxon>
        <taxon>Alphaproteobacteria</taxon>
        <taxon>Hyphomicrobiales</taxon>
        <taxon>Brucellaceae</taxon>
        <taxon>Brucella/Ochrobactrum group</taxon>
        <taxon>Brucella</taxon>
    </lineage>
</organism>
<evidence type="ECO:0000313" key="2">
    <source>
        <dbReference type="Proteomes" id="UP000216363"/>
    </source>
</evidence>
<proteinExistence type="predicted"/>
<dbReference type="AlphaFoldDB" id="A0A256H0E0"/>